<dbReference type="PIRSF" id="PIRSF021700">
    <property type="entry name" value="3_dmu_93_MTrfase"/>
    <property type="match status" value="1"/>
</dbReference>
<dbReference type="PANTHER" id="PTHR33990">
    <property type="entry name" value="PROTEIN YJDN-RELATED"/>
    <property type="match status" value="1"/>
</dbReference>
<dbReference type="Pfam" id="PF06983">
    <property type="entry name" value="3-dmu-9_3-mt"/>
    <property type="match status" value="1"/>
</dbReference>
<dbReference type="SUPFAM" id="SSF54593">
    <property type="entry name" value="Glyoxalase/Bleomycin resistance protein/Dihydroxybiphenyl dioxygenase"/>
    <property type="match status" value="1"/>
</dbReference>
<dbReference type="InterPro" id="IPR009725">
    <property type="entry name" value="3_dmu_93_MTrfase"/>
</dbReference>
<dbReference type="InterPro" id="IPR028973">
    <property type="entry name" value="PhnB-like"/>
</dbReference>
<dbReference type="AlphaFoldDB" id="A0A1X7ARM9"/>
<dbReference type="OrthoDB" id="9795306at2"/>
<keyword evidence="3" id="KW-1185">Reference proteome</keyword>
<gene>
    <name evidence="2" type="ORF">EHSB41UT_04785</name>
</gene>
<proteinExistence type="predicted"/>
<organism evidence="2 3">
    <name type="scientific">Parendozoicomonas haliclonae</name>
    <dbReference type="NCBI Taxonomy" id="1960125"/>
    <lineage>
        <taxon>Bacteria</taxon>
        <taxon>Pseudomonadati</taxon>
        <taxon>Pseudomonadota</taxon>
        <taxon>Gammaproteobacteria</taxon>
        <taxon>Oceanospirillales</taxon>
        <taxon>Endozoicomonadaceae</taxon>
        <taxon>Parendozoicomonas</taxon>
    </lineage>
</organism>
<dbReference type="GO" id="GO:0008168">
    <property type="term" value="F:methyltransferase activity"/>
    <property type="evidence" value="ECO:0007669"/>
    <property type="project" value="UniProtKB-KW"/>
</dbReference>
<dbReference type="EMBL" id="FWPT01000023">
    <property type="protein sequence ID" value="SMA50964.1"/>
    <property type="molecule type" value="Genomic_DNA"/>
</dbReference>
<dbReference type="Gene3D" id="3.30.720.100">
    <property type="match status" value="1"/>
</dbReference>
<accession>A0A1X7ARM9</accession>
<reference evidence="2 3" key="1">
    <citation type="submission" date="2017-03" db="EMBL/GenBank/DDBJ databases">
        <authorList>
            <person name="Afonso C.L."/>
            <person name="Miller P.J."/>
            <person name="Scott M.A."/>
            <person name="Spackman E."/>
            <person name="Goraichik I."/>
            <person name="Dimitrov K.M."/>
            <person name="Suarez D.L."/>
            <person name="Swayne D.E."/>
        </authorList>
    </citation>
    <scope>NUCLEOTIDE SEQUENCE [LARGE SCALE GENOMIC DNA]</scope>
    <source>
        <strain evidence="2">SB41UT1</strain>
    </source>
</reference>
<sequence length="132" mass="14880">MPKVRPFLMFQGGVAQDALDRYLSTFPNSEILSLEKYADETHAPKGYIKLAVFSLCGQEYMCSDSPINHDFSFTPSSSTFVEFDSQHEFDHVFNHLSNGGEILMPPGNYGFSKHFAWVNDQFGVSWQLSVAV</sequence>
<feature type="domain" description="PhnB-like" evidence="1">
    <location>
        <begin position="3"/>
        <end position="128"/>
    </location>
</feature>
<dbReference type="PANTHER" id="PTHR33990:SF4">
    <property type="entry name" value="PHNB-LIKE DOMAIN-CONTAINING PROTEIN"/>
    <property type="match status" value="1"/>
</dbReference>
<keyword evidence="2" id="KW-0830">Ubiquinone</keyword>
<keyword evidence="2" id="KW-0489">Methyltransferase</keyword>
<evidence type="ECO:0000313" key="3">
    <source>
        <dbReference type="Proteomes" id="UP000196573"/>
    </source>
</evidence>
<name>A0A1X7ARM9_9GAMM</name>
<dbReference type="Proteomes" id="UP000196573">
    <property type="component" value="Unassembled WGS sequence"/>
</dbReference>
<dbReference type="CDD" id="cd06588">
    <property type="entry name" value="PhnB_like"/>
    <property type="match status" value="1"/>
</dbReference>
<keyword evidence="2" id="KW-0808">Transferase</keyword>
<dbReference type="Gene3D" id="3.30.720.110">
    <property type="match status" value="1"/>
</dbReference>
<dbReference type="GO" id="GO:0032259">
    <property type="term" value="P:methylation"/>
    <property type="evidence" value="ECO:0007669"/>
    <property type="project" value="UniProtKB-KW"/>
</dbReference>
<dbReference type="InterPro" id="IPR029068">
    <property type="entry name" value="Glyas_Bleomycin-R_OHBP_Dase"/>
</dbReference>
<evidence type="ECO:0000313" key="2">
    <source>
        <dbReference type="EMBL" id="SMA50964.1"/>
    </source>
</evidence>
<protein>
    <submittedName>
        <fullName evidence="2">3-demethylubiquinone-9 3-methyltransferase</fullName>
    </submittedName>
</protein>
<evidence type="ECO:0000259" key="1">
    <source>
        <dbReference type="Pfam" id="PF06983"/>
    </source>
</evidence>